<feature type="signal peptide" evidence="1">
    <location>
        <begin position="1"/>
        <end position="22"/>
    </location>
</feature>
<sequence>MLKTAALALVATLAASAAVAQSAPTPEQTAAIKGDPAFKPQNLVLGALPKPTGPQVALFNGRDLADWEGWLGYADPAKTYTKPPEAPIGHTGADQVFKVVQEDGAPALYASGKTWGALVHKGDYANYHLRLEFKWGPGRWAPRVNLPPNNGLLYHSFGAHGAVFGTWMKSVEFEIMQGSTGMLVRVGEDVRPSTYAGHDPSIIYPHRRFMIGGREVDVVTPAWNVENHRDAEKPAGEWNTLDLYVLGDKAVHVVNGVPVLVAHDIKTVDESGKRTPLTHGRIQLQSEGAETFFRNIVLEPINALPTVTAKK</sequence>
<gene>
    <name evidence="3" type="ORF">DJ018_07715</name>
</gene>
<dbReference type="GO" id="GO:0016787">
    <property type="term" value="F:hydrolase activity"/>
    <property type="evidence" value="ECO:0007669"/>
    <property type="project" value="InterPro"/>
</dbReference>
<keyword evidence="1" id="KW-0732">Signal</keyword>
<keyword evidence="4" id="KW-1185">Reference proteome</keyword>
<organism evidence="3 4">
    <name type="scientific">Phenylobacterium deserti</name>
    <dbReference type="NCBI Taxonomy" id="1914756"/>
    <lineage>
        <taxon>Bacteria</taxon>
        <taxon>Pseudomonadati</taxon>
        <taxon>Pseudomonadota</taxon>
        <taxon>Alphaproteobacteria</taxon>
        <taxon>Caulobacterales</taxon>
        <taxon>Caulobacteraceae</taxon>
        <taxon>Phenylobacterium</taxon>
    </lineage>
</organism>
<name>A0A328AUK4_9CAUL</name>
<dbReference type="AlphaFoldDB" id="A0A328AUK4"/>
<evidence type="ECO:0000313" key="4">
    <source>
        <dbReference type="Proteomes" id="UP000249725"/>
    </source>
</evidence>
<dbReference type="EMBL" id="QFYR01000001">
    <property type="protein sequence ID" value="RAK58279.1"/>
    <property type="molecule type" value="Genomic_DNA"/>
</dbReference>
<feature type="chain" id="PRO_5016463277" evidence="1">
    <location>
        <begin position="23"/>
        <end position="311"/>
    </location>
</feature>
<evidence type="ECO:0000259" key="2">
    <source>
        <dbReference type="Pfam" id="PF06439"/>
    </source>
</evidence>
<accession>A0A328AUK4</accession>
<comment type="caution">
    <text evidence="3">The sequence shown here is derived from an EMBL/GenBank/DDBJ whole genome shotgun (WGS) entry which is preliminary data.</text>
</comment>
<protein>
    <submittedName>
        <fullName evidence="3">DUF1080 domain-containing protein</fullName>
    </submittedName>
</protein>
<dbReference type="Gene3D" id="2.60.120.560">
    <property type="entry name" value="Exo-inulinase, domain 1"/>
    <property type="match status" value="1"/>
</dbReference>
<evidence type="ECO:0000313" key="3">
    <source>
        <dbReference type="EMBL" id="RAK58279.1"/>
    </source>
</evidence>
<dbReference type="InterPro" id="IPR010496">
    <property type="entry name" value="AL/BT2_dom"/>
</dbReference>
<dbReference type="Pfam" id="PF06439">
    <property type="entry name" value="3keto-disac_hyd"/>
    <property type="match status" value="1"/>
</dbReference>
<feature type="domain" description="3-keto-alpha-glucoside-1,2-lyase/3-keto-2-hydroxy-glucal hydratase" evidence="2">
    <location>
        <begin position="56"/>
        <end position="298"/>
    </location>
</feature>
<evidence type="ECO:0000256" key="1">
    <source>
        <dbReference type="SAM" id="SignalP"/>
    </source>
</evidence>
<reference evidence="4" key="1">
    <citation type="submission" date="2018-05" db="EMBL/GenBank/DDBJ databases">
        <authorList>
            <person name="Li X."/>
        </authorList>
    </citation>
    <scope>NUCLEOTIDE SEQUENCE [LARGE SCALE GENOMIC DNA]</scope>
    <source>
        <strain evidence="4">YIM 73061</strain>
    </source>
</reference>
<proteinExistence type="predicted"/>
<dbReference type="Proteomes" id="UP000249725">
    <property type="component" value="Unassembled WGS sequence"/>
</dbReference>
<dbReference type="OrthoDB" id="259356at2"/>